<dbReference type="Proteomes" id="UP000805649">
    <property type="component" value="Unassembled WGS sequence"/>
</dbReference>
<comment type="caution">
    <text evidence="1">The sequence shown here is derived from an EMBL/GenBank/DDBJ whole genome shotgun (WGS) entry which is preliminary data.</text>
</comment>
<dbReference type="EMBL" id="VUJX02000003">
    <property type="protein sequence ID" value="KAL0939656.1"/>
    <property type="molecule type" value="Genomic_DNA"/>
</dbReference>
<sequence>MTSSIKVSKFPKSGTKFSESIDEVNAAEHNFNVILQAGRVVSTKTLLSHFADGMQIKRLEDMVADFQIIFSIIRRDMKSHNSSVDFTGMRVADKNVVLPRHITIDRYDNICPLTLLLQIIAESLNKLRINVRPNDWSSLRPLRDVLVGLQQRLKKVEHGKGFFPGLAPCIMLHEEHSIFTVAATSARYMRLQALDSFGRDARFRHIDTMKARCTPEAARRMTEIERFSNDIRAHLAVDEDERDKTWHNWENPFRTEANRAVVNGMGASFEPQGKYKVACVLDYWRFRMQRPQQAEAAELAVLEAEIVKKRGISGATSCAEWDLWITKLSSPSVQPQPPLQPIPYKAGMPKSGTWGTPLHLPPPPAVPQRAAVGPSSRVEMSSAYPPPIGYPSNVTPGARREQRNPHGPGTWPTSTAMPPLPGQPLQAGRRDAGSRMGSVAIGPHVYPNTSPYGAPRRDERIQSPSVSSDGKKTNGKAKSRGCFGFL</sequence>
<name>A0ACC3Z6D9_COLTU</name>
<proteinExistence type="predicted"/>
<organism evidence="1 2">
    <name type="scientific">Colletotrichum truncatum</name>
    <name type="common">Anthracnose fungus</name>
    <name type="synonym">Colletotrichum capsici</name>
    <dbReference type="NCBI Taxonomy" id="5467"/>
    <lineage>
        <taxon>Eukaryota</taxon>
        <taxon>Fungi</taxon>
        <taxon>Dikarya</taxon>
        <taxon>Ascomycota</taxon>
        <taxon>Pezizomycotina</taxon>
        <taxon>Sordariomycetes</taxon>
        <taxon>Hypocreomycetidae</taxon>
        <taxon>Glomerellales</taxon>
        <taxon>Glomerellaceae</taxon>
        <taxon>Colletotrichum</taxon>
        <taxon>Colletotrichum truncatum species complex</taxon>
    </lineage>
</organism>
<evidence type="ECO:0000313" key="1">
    <source>
        <dbReference type="EMBL" id="KAL0939656.1"/>
    </source>
</evidence>
<accession>A0ACC3Z6D9</accession>
<evidence type="ECO:0000313" key="2">
    <source>
        <dbReference type="Proteomes" id="UP000805649"/>
    </source>
</evidence>
<gene>
    <name evidence="1" type="ORF">CTRU02_206266</name>
</gene>
<reference evidence="1 2" key="1">
    <citation type="journal article" date="2020" name="Phytopathology">
        <title>Genome Sequence Resources of Colletotrichum truncatum, C. plurivorum, C. musicola, and C. sojae: Four Species Pathogenic to Soybean (Glycine max).</title>
        <authorList>
            <person name="Rogerio F."/>
            <person name="Boufleur T.R."/>
            <person name="Ciampi-Guillardi M."/>
            <person name="Sukno S.A."/>
            <person name="Thon M.R."/>
            <person name="Massola Junior N.S."/>
            <person name="Baroncelli R."/>
        </authorList>
    </citation>
    <scope>NUCLEOTIDE SEQUENCE [LARGE SCALE GENOMIC DNA]</scope>
    <source>
        <strain evidence="1 2">CMES1059</strain>
    </source>
</reference>
<protein>
    <submittedName>
        <fullName evidence="1">Uncharacterized protein</fullName>
    </submittedName>
</protein>
<keyword evidence="2" id="KW-1185">Reference proteome</keyword>